<evidence type="ECO:0000313" key="2">
    <source>
        <dbReference type="Proteomes" id="UP000252081"/>
    </source>
</evidence>
<gene>
    <name evidence="1" type="ORF">DRW42_26680</name>
</gene>
<proteinExistence type="predicted"/>
<dbReference type="EMBL" id="QNQU01000037">
    <property type="protein sequence ID" value="RBQ02456.1"/>
    <property type="molecule type" value="Genomic_DNA"/>
</dbReference>
<name>A0A366KL91_9SPHI</name>
<accession>A0A366KL91</accession>
<protein>
    <submittedName>
        <fullName evidence="1">Uncharacterized protein</fullName>
    </submittedName>
</protein>
<evidence type="ECO:0000313" key="1">
    <source>
        <dbReference type="EMBL" id="RBQ02456.1"/>
    </source>
</evidence>
<keyword evidence="2" id="KW-1185">Reference proteome</keyword>
<sequence length="71" mass="8101">MALKLSFIGVDYKLVFEFLTMDVDYKSTAQGPQLQIRTNDVEMAVIINHGRERQGFFSPNVKTDSPGCWVF</sequence>
<dbReference type="Proteomes" id="UP000252081">
    <property type="component" value="Unassembled WGS sequence"/>
</dbReference>
<reference evidence="1 2" key="1">
    <citation type="submission" date="2018-07" db="EMBL/GenBank/DDBJ databases">
        <title>A draft genome of a endophytic bacteria, a new species of Pedobacter.</title>
        <authorList>
            <person name="Zhang Z.D."/>
            <person name="Chen Z.J."/>
        </authorList>
    </citation>
    <scope>NUCLEOTIDE SEQUENCE [LARGE SCALE GENOMIC DNA]</scope>
    <source>
        <strain evidence="1 2">RS10</strain>
    </source>
</reference>
<organism evidence="1 2">
    <name type="scientific">Pedobacter miscanthi</name>
    <dbReference type="NCBI Taxonomy" id="2259170"/>
    <lineage>
        <taxon>Bacteria</taxon>
        <taxon>Pseudomonadati</taxon>
        <taxon>Bacteroidota</taxon>
        <taxon>Sphingobacteriia</taxon>
        <taxon>Sphingobacteriales</taxon>
        <taxon>Sphingobacteriaceae</taxon>
        <taxon>Pedobacter</taxon>
    </lineage>
</organism>
<comment type="caution">
    <text evidence="1">The sequence shown here is derived from an EMBL/GenBank/DDBJ whole genome shotgun (WGS) entry which is preliminary data.</text>
</comment>
<dbReference type="AlphaFoldDB" id="A0A366KL91"/>